<dbReference type="EMBL" id="UYJE01009527">
    <property type="protein sequence ID" value="VDI74168.1"/>
    <property type="molecule type" value="Genomic_DNA"/>
</dbReference>
<dbReference type="AlphaFoldDB" id="A0A8B6H5U5"/>
<sequence>MADEQGRLEQLESAVRIKTCLNGSNPNSNDVDEVFSLLKETIDRIMLEVIKEGGETPWWNIEVSQAKKVLNHRQKQCSTRKETSLKIRYHRSCFKSYTSKHNLKAVACSSAEKETPDINYDFSNSLVPGNYDHPLDTSKCIICRKMSHKRVKTLHTISSAERLANLKDAAIRACDAEMIDRIEKENLLNKAVYHAACLTTYLAYRPKSNDK</sequence>
<comment type="caution">
    <text evidence="1">The sequence shown here is derived from an EMBL/GenBank/DDBJ whole genome shotgun (WGS) entry which is preliminary data.</text>
</comment>
<name>A0A8B6H5U5_MYTGA</name>
<evidence type="ECO:0000313" key="1">
    <source>
        <dbReference type="EMBL" id="VDI74168.1"/>
    </source>
</evidence>
<keyword evidence="2" id="KW-1185">Reference proteome</keyword>
<dbReference type="OrthoDB" id="10583610at2759"/>
<proteinExistence type="predicted"/>
<dbReference type="Proteomes" id="UP000596742">
    <property type="component" value="Unassembled WGS sequence"/>
</dbReference>
<evidence type="ECO:0000313" key="2">
    <source>
        <dbReference type="Proteomes" id="UP000596742"/>
    </source>
</evidence>
<accession>A0A8B6H5U5</accession>
<organism evidence="1 2">
    <name type="scientific">Mytilus galloprovincialis</name>
    <name type="common">Mediterranean mussel</name>
    <dbReference type="NCBI Taxonomy" id="29158"/>
    <lineage>
        <taxon>Eukaryota</taxon>
        <taxon>Metazoa</taxon>
        <taxon>Spiralia</taxon>
        <taxon>Lophotrochozoa</taxon>
        <taxon>Mollusca</taxon>
        <taxon>Bivalvia</taxon>
        <taxon>Autobranchia</taxon>
        <taxon>Pteriomorphia</taxon>
        <taxon>Mytilida</taxon>
        <taxon>Mytiloidea</taxon>
        <taxon>Mytilidae</taxon>
        <taxon>Mytilinae</taxon>
        <taxon>Mytilus</taxon>
    </lineage>
</organism>
<gene>
    <name evidence="1" type="ORF">MGAL_10B014394</name>
</gene>
<protein>
    <submittedName>
        <fullName evidence="1">Uncharacterized protein</fullName>
    </submittedName>
</protein>
<reference evidence="1" key="1">
    <citation type="submission" date="2018-11" db="EMBL/GenBank/DDBJ databases">
        <authorList>
            <person name="Alioto T."/>
            <person name="Alioto T."/>
        </authorList>
    </citation>
    <scope>NUCLEOTIDE SEQUENCE</scope>
</reference>